<name>G4CKT0_9NEIS</name>
<comment type="caution">
    <text evidence="1">The sequence shown here is derived from an EMBL/GenBank/DDBJ whole genome shotgun (WGS) entry which is preliminary data.</text>
</comment>
<protein>
    <submittedName>
        <fullName evidence="1">Uncharacterized protein</fullName>
    </submittedName>
</protein>
<dbReference type="Proteomes" id="UP000003019">
    <property type="component" value="Unassembled WGS sequence"/>
</dbReference>
<sequence length="50" mass="5781">MESGWRAKRAFYYTCLVAAGYLNGRWRMLKTRKSAGGCGRSAWHLARWQA</sequence>
<gene>
    <name evidence="1" type="ORF">HMPREF9371_2220</name>
</gene>
<evidence type="ECO:0000313" key="1">
    <source>
        <dbReference type="EMBL" id="EGY51613.1"/>
    </source>
</evidence>
<evidence type="ECO:0000313" key="2">
    <source>
        <dbReference type="Proteomes" id="UP000003019"/>
    </source>
</evidence>
<dbReference type="STRING" id="1032488.HMPREF9371_2220"/>
<keyword evidence="2" id="KW-1185">Reference proteome</keyword>
<dbReference type="HOGENOM" id="CLU_3120273_0_0_4"/>
<dbReference type="EMBL" id="AGAY01000074">
    <property type="protein sequence ID" value="EGY51613.1"/>
    <property type="molecule type" value="Genomic_DNA"/>
</dbReference>
<proteinExistence type="predicted"/>
<accession>G4CKT0</accession>
<organism evidence="1 2">
    <name type="scientific">Neisseria shayeganii 871</name>
    <dbReference type="NCBI Taxonomy" id="1032488"/>
    <lineage>
        <taxon>Bacteria</taxon>
        <taxon>Pseudomonadati</taxon>
        <taxon>Pseudomonadota</taxon>
        <taxon>Betaproteobacteria</taxon>
        <taxon>Neisseriales</taxon>
        <taxon>Neisseriaceae</taxon>
        <taxon>Neisseria</taxon>
    </lineage>
</organism>
<reference evidence="1 2" key="1">
    <citation type="submission" date="2011-05" db="EMBL/GenBank/DDBJ databases">
        <authorList>
            <person name="Muzny D."/>
            <person name="Qin X."/>
            <person name="Deng J."/>
            <person name="Jiang H."/>
            <person name="Liu Y."/>
            <person name="Qu J."/>
            <person name="Song X.-Z."/>
            <person name="Zhang L."/>
            <person name="Thornton R."/>
            <person name="Coyle M."/>
            <person name="Francisco L."/>
            <person name="Jackson L."/>
            <person name="Javaid M."/>
            <person name="Korchina V."/>
            <person name="Kovar C."/>
            <person name="Mata R."/>
            <person name="Mathew T."/>
            <person name="Ngo R."/>
            <person name="Nguyen L."/>
            <person name="Nguyen N."/>
            <person name="Okwuonu G."/>
            <person name="Ongeri F."/>
            <person name="Pham C."/>
            <person name="Simmons D."/>
            <person name="Wilczek-Boney K."/>
            <person name="Hale W."/>
            <person name="Jakkamsetti A."/>
            <person name="Pham P."/>
            <person name="Ruth R."/>
            <person name="San Lucas F."/>
            <person name="Warren J."/>
            <person name="Zhang J."/>
            <person name="Zhao Z."/>
            <person name="Zhou C."/>
            <person name="Zhu D."/>
            <person name="Lee S."/>
            <person name="Bess C."/>
            <person name="Blankenburg K."/>
            <person name="Forbes L."/>
            <person name="Fu Q."/>
            <person name="Gubbala S."/>
            <person name="Hirani K."/>
            <person name="Jayaseelan J.C."/>
            <person name="Lara F."/>
            <person name="Munidasa M."/>
            <person name="Palculict T."/>
            <person name="Patil S."/>
            <person name="Pu L.-L."/>
            <person name="Saada N."/>
            <person name="Tang L."/>
            <person name="Weissenberger G."/>
            <person name="Zhu Y."/>
            <person name="Hemphill L."/>
            <person name="Shang Y."/>
            <person name="Youmans B."/>
            <person name="Ayvaz T."/>
            <person name="Ross M."/>
            <person name="Santibanez J."/>
            <person name="Aqrawi P."/>
            <person name="Gross S."/>
            <person name="Joshi V."/>
            <person name="Fowler G."/>
            <person name="Nazareth L."/>
            <person name="Reid J."/>
            <person name="Worley K."/>
            <person name="Petrosino J."/>
            <person name="Highlander S."/>
            <person name="Gibbs R."/>
        </authorList>
    </citation>
    <scope>NUCLEOTIDE SEQUENCE [LARGE SCALE GENOMIC DNA]</scope>
    <source>
        <strain evidence="1 2">871</strain>
    </source>
</reference>
<dbReference type="AlphaFoldDB" id="G4CKT0"/>